<dbReference type="SMART" id="SM00485">
    <property type="entry name" value="XPGN"/>
    <property type="match status" value="1"/>
</dbReference>
<dbReference type="InterPro" id="IPR009057">
    <property type="entry name" value="Homeodomain-like_sf"/>
</dbReference>
<keyword evidence="13 20" id="KW-0694">RNA-binding</keyword>
<evidence type="ECO:0000256" key="19">
    <source>
        <dbReference type="PROSITE-ProRule" id="PRU00169"/>
    </source>
</evidence>
<dbReference type="InterPro" id="IPR017930">
    <property type="entry name" value="Myb_dom"/>
</dbReference>
<feature type="binding site" evidence="20">
    <location>
        <position position="1279"/>
    </location>
    <ligand>
        <name>S-adenosyl-L-methionine</name>
        <dbReference type="ChEBI" id="CHEBI:59789"/>
    </ligand>
</feature>
<feature type="binding site" evidence="20">
    <location>
        <position position="1357"/>
    </location>
    <ligand>
        <name>S-adenosyl-L-methionine</name>
        <dbReference type="ChEBI" id="CHEBI:59789"/>
    </ligand>
</feature>
<dbReference type="InterPro" id="IPR006447">
    <property type="entry name" value="Myb_dom_plants"/>
</dbReference>
<feature type="binding site" evidence="20">
    <location>
        <position position="1252"/>
    </location>
    <ligand>
        <name>S-adenosyl-L-methionine</name>
        <dbReference type="ChEBI" id="CHEBI:59789"/>
    </ligand>
</feature>
<evidence type="ECO:0000256" key="11">
    <source>
        <dbReference type="ARBA" id="ARBA00022801"/>
    </source>
</evidence>
<keyword evidence="10" id="KW-0227">DNA damage</keyword>
<dbReference type="NCBIfam" id="TIGR01557">
    <property type="entry name" value="myb_SHAQKYF"/>
    <property type="match status" value="1"/>
</dbReference>
<dbReference type="Pfam" id="PF00867">
    <property type="entry name" value="XPG_I"/>
    <property type="match status" value="1"/>
</dbReference>
<dbReference type="Pfam" id="PF00752">
    <property type="entry name" value="XPG_N"/>
    <property type="match status" value="1"/>
</dbReference>
<dbReference type="FunFam" id="1.10.10.60:FF:000007">
    <property type="entry name" value="Two-component response regulator"/>
    <property type="match status" value="1"/>
</dbReference>
<feature type="compositionally biased region" description="Polar residues" evidence="22">
    <location>
        <begin position="814"/>
        <end position="842"/>
    </location>
</feature>
<feature type="domain" description="Response regulatory" evidence="23">
    <location>
        <begin position="688"/>
        <end position="803"/>
    </location>
</feature>
<dbReference type="InterPro" id="IPR006086">
    <property type="entry name" value="XPG-I_dom"/>
</dbReference>
<feature type="compositionally biased region" description="Acidic residues" evidence="22">
    <location>
        <begin position="853"/>
        <end position="862"/>
    </location>
</feature>
<dbReference type="GO" id="GO:0046872">
    <property type="term" value="F:metal ion binding"/>
    <property type="evidence" value="ECO:0007669"/>
    <property type="project" value="UniProtKB-KW"/>
</dbReference>
<dbReference type="SMART" id="SM00484">
    <property type="entry name" value="XPGI"/>
    <property type="match status" value="1"/>
</dbReference>
<dbReference type="Pfam" id="PF00249">
    <property type="entry name" value="Myb_DNA-binding"/>
    <property type="match status" value="1"/>
</dbReference>
<dbReference type="InterPro" id="IPR029060">
    <property type="entry name" value="PIN-like_dom_sf"/>
</dbReference>
<keyword evidence="26" id="KW-1185">Reference proteome</keyword>
<dbReference type="GO" id="GO:0006281">
    <property type="term" value="P:DNA repair"/>
    <property type="evidence" value="ECO:0007669"/>
    <property type="project" value="UniProtKB-KW"/>
</dbReference>
<evidence type="ECO:0000256" key="14">
    <source>
        <dbReference type="ARBA" id="ARBA00023015"/>
    </source>
</evidence>
<dbReference type="GO" id="GO:0003723">
    <property type="term" value="F:RNA binding"/>
    <property type="evidence" value="ECO:0007669"/>
    <property type="project" value="UniProtKB-UniRule"/>
</dbReference>
<comment type="caution">
    <text evidence="25">The sequence shown here is derived from an EMBL/GenBank/DDBJ whole genome shotgun (WGS) entry which is preliminary data.</text>
</comment>
<comment type="similarity">
    <text evidence="20 21">Belongs to the class I-like SAM-binding methyltransferase superfamily. rRNA adenine N(6)-methyltransferase family.</text>
</comment>
<evidence type="ECO:0000256" key="18">
    <source>
        <dbReference type="ARBA" id="ARBA00038112"/>
    </source>
</evidence>
<evidence type="ECO:0000256" key="12">
    <source>
        <dbReference type="ARBA" id="ARBA00022842"/>
    </source>
</evidence>
<evidence type="ECO:0000256" key="22">
    <source>
        <dbReference type="SAM" id="MobiDB-lite"/>
    </source>
</evidence>
<dbReference type="Gene3D" id="3.40.50.150">
    <property type="entry name" value="Vaccinia Virus protein VP39"/>
    <property type="match status" value="1"/>
</dbReference>
<dbReference type="InterPro" id="IPR020596">
    <property type="entry name" value="rRNA_Ade_Mease_Trfase_CS"/>
</dbReference>
<dbReference type="FunFam" id="1.10.8.100:FF:000001">
    <property type="entry name" value="Ribosomal RNA small subunit methyltransferase A"/>
    <property type="match status" value="1"/>
</dbReference>
<feature type="binding site" evidence="20">
    <location>
        <position position="1254"/>
    </location>
    <ligand>
        <name>S-adenosyl-L-methionine</name>
        <dbReference type="ChEBI" id="CHEBI:59789"/>
    </ligand>
</feature>
<dbReference type="InterPro" id="IPR020598">
    <property type="entry name" value="rRNA_Ade_methylase_Trfase_N"/>
</dbReference>
<dbReference type="FunFam" id="1.10.150.20:FF:000030">
    <property type="entry name" value="Flap endonuclease GEN-like 1"/>
    <property type="match status" value="1"/>
</dbReference>
<dbReference type="GO" id="GO:0003677">
    <property type="term" value="F:DNA binding"/>
    <property type="evidence" value="ECO:0007669"/>
    <property type="project" value="InterPro"/>
</dbReference>
<dbReference type="PANTHER" id="PTHR11727">
    <property type="entry name" value="DIMETHYLADENOSINE TRANSFERASE"/>
    <property type="match status" value="1"/>
</dbReference>
<evidence type="ECO:0000259" key="23">
    <source>
        <dbReference type="PROSITE" id="PS50110"/>
    </source>
</evidence>
<name>A0AAD6LUW4_9ROSI</name>
<evidence type="ECO:0000256" key="20">
    <source>
        <dbReference type="PROSITE-ProRule" id="PRU01026"/>
    </source>
</evidence>
<dbReference type="SUPFAM" id="SSF46689">
    <property type="entry name" value="Homeodomain-like"/>
    <property type="match status" value="1"/>
</dbReference>
<dbReference type="GO" id="GO:0000160">
    <property type="term" value="P:phosphorelay signal transduction system"/>
    <property type="evidence" value="ECO:0007669"/>
    <property type="project" value="InterPro"/>
</dbReference>
<keyword evidence="14" id="KW-0805">Transcription regulation</keyword>
<organism evidence="25 26">
    <name type="scientific">Populus alba x Populus x berolinensis</name>
    <dbReference type="NCBI Taxonomy" id="444605"/>
    <lineage>
        <taxon>Eukaryota</taxon>
        <taxon>Viridiplantae</taxon>
        <taxon>Streptophyta</taxon>
        <taxon>Embryophyta</taxon>
        <taxon>Tracheophyta</taxon>
        <taxon>Spermatophyta</taxon>
        <taxon>Magnoliopsida</taxon>
        <taxon>eudicotyledons</taxon>
        <taxon>Gunneridae</taxon>
        <taxon>Pentapetalae</taxon>
        <taxon>rosids</taxon>
        <taxon>fabids</taxon>
        <taxon>Malpighiales</taxon>
        <taxon>Salicaceae</taxon>
        <taxon>Saliceae</taxon>
        <taxon>Populus</taxon>
    </lineage>
</organism>
<evidence type="ECO:0000256" key="3">
    <source>
        <dbReference type="ARBA" id="ARBA00022552"/>
    </source>
</evidence>
<keyword evidence="7" id="KW-0540">Nuclease</keyword>
<dbReference type="SUPFAM" id="SSF47807">
    <property type="entry name" value="5' to 3' exonuclease, C-terminal subdomain"/>
    <property type="match status" value="1"/>
</dbReference>
<dbReference type="EMBL" id="JAQIZT010000014">
    <property type="protein sequence ID" value="KAJ6972227.1"/>
    <property type="molecule type" value="Genomic_DNA"/>
</dbReference>
<dbReference type="Gene3D" id="1.10.8.100">
    <property type="entry name" value="Ribosomal RNA adenine dimethylase-like, domain 2"/>
    <property type="match status" value="1"/>
</dbReference>
<comment type="cofactor">
    <cofactor evidence="1">
        <name>Mg(2+)</name>
        <dbReference type="ChEBI" id="CHEBI:18420"/>
    </cofactor>
</comment>
<evidence type="ECO:0000256" key="16">
    <source>
        <dbReference type="ARBA" id="ARBA00023204"/>
    </source>
</evidence>
<feature type="region of interest" description="Disordered" evidence="22">
    <location>
        <begin position="631"/>
        <end position="661"/>
    </location>
</feature>
<keyword evidence="3 21" id="KW-0698">rRNA processing</keyword>
<feature type="region of interest" description="Disordered" evidence="22">
    <location>
        <begin position="813"/>
        <end position="865"/>
    </location>
</feature>
<dbReference type="FunFam" id="3.40.50.1010:FF:000032">
    <property type="entry name" value="Flap endonuclease GEN-like 1"/>
    <property type="match status" value="1"/>
</dbReference>
<dbReference type="PANTHER" id="PTHR11727:SF27">
    <property type="entry name" value="RIBOSOMAL RNA SMALL SUBUNIT METHYLTRANSFERASE, CHLOROPLASTIC"/>
    <property type="match status" value="1"/>
</dbReference>
<reference evidence="25" key="1">
    <citation type="journal article" date="2023" name="Mol. Ecol. Resour.">
        <title>Chromosome-level genome assembly of a triploid poplar Populus alba 'Berolinensis'.</title>
        <authorList>
            <person name="Chen S."/>
            <person name="Yu Y."/>
            <person name="Wang X."/>
            <person name="Wang S."/>
            <person name="Zhang T."/>
            <person name="Zhou Y."/>
            <person name="He R."/>
            <person name="Meng N."/>
            <person name="Wang Y."/>
            <person name="Liu W."/>
            <person name="Liu Z."/>
            <person name="Liu J."/>
            <person name="Guo Q."/>
            <person name="Huang H."/>
            <person name="Sederoff R.R."/>
            <person name="Wang G."/>
            <person name="Qu G."/>
            <person name="Chen S."/>
        </authorList>
    </citation>
    <scope>NUCLEOTIDE SEQUENCE</scope>
    <source>
        <strain evidence="25">SC-2020</strain>
    </source>
</reference>
<comment type="subcellular location">
    <subcellularLocation>
        <location evidence="2">Nucleus</location>
    </subcellularLocation>
</comment>
<evidence type="ECO:0000256" key="8">
    <source>
        <dbReference type="ARBA" id="ARBA00022723"/>
    </source>
</evidence>
<dbReference type="EC" id="2.1.1.-" evidence="21"/>
<keyword evidence="15" id="KW-0804">Transcription</keyword>
<dbReference type="PROSITE" id="PS51689">
    <property type="entry name" value="SAM_RNA_A_N6_MT"/>
    <property type="match status" value="1"/>
</dbReference>
<dbReference type="InterPro" id="IPR023165">
    <property type="entry name" value="rRNA_Ade_diMease-like_C"/>
</dbReference>
<keyword evidence="16" id="KW-0234">DNA repair</keyword>
<dbReference type="Gene3D" id="3.40.50.1010">
    <property type="entry name" value="5'-nuclease"/>
    <property type="match status" value="1"/>
</dbReference>
<dbReference type="PROSITE" id="PS01131">
    <property type="entry name" value="RRNA_A_DIMETH"/>
    <property type="match status" value="1"/>
</dbReference>
<dbReference type="CDD" id="cd02440">
    <property type="entry name" value="AdoMet_MTases"/>
    <property type="match status" value="1"/>
</dbReference>
<evidence type="ECO:0000256" key="10">
    <source>
        <dbReference type="ARBA" id="ARBA00022763"/>
    </source>
</evidence>
<feature type="domain" description="HTH myb-type" evidence="24">
    <location>
        <begin position="868"/>
        <end position="926"/>
    </location>
</feature>
<gene>
    <name evidence="25" type="ORF">NC653_032721</name>
</gene>
<keyword evidence="17" id="KW-0539">Nucleus</keyword>
<accession>A0AAD6LUW4</accession>
<evidence type="ECO:0000256" key="21">
    <source>
        <dbReference type="RuleBase" id="RU362106"/>
    </source>
</evidence>
<keyword evidence="12" id="KW-0460">Magnesium</keyword>
<dbReference type="InterPro" id="IPR006084">
    <property type="entry name" value="XPG/Rad2"/>
</dbReference>
<feature type="binding site" evidence="20">
    <location>
        <position position="1300"/>
    </location>
    <ligand>
        <name>S-adenosyl-L-methionine</name>
        <dbReference type="ChEBI" id="CHEBI:59789"/>
    </ligand>
</feature>
<dbReference type="GO" id="GO:0005634">
    <property type="term" value="C:nucleus"/>
    <property type="evidence" value="ECO:0007669"/>
    <property type="project" value="UniProtKB-SubCell"/>
</dbReference>
<dbReference type="Pfam" id="PF00072">
    <property type="entry name" value="Response_reg"/>
    <property type="match status" value="1"/>
</dbReference>
<keyword evidence="8" id="KW-0479">Metal-binding</keyword>
<evidence type="ECO:0000313" key="25">
    <source>
        <dbReference type="EMBL" id="KAJ6972227.1"/>
    </source>
</evidence>
<dbReference type="InterPro" id="IPR001005">
    <property type="entry name" value="SANT/Myb"/>
</dbReference>
<sequence>MGVGGKFWDLLKPYARHEGPDFLREKRVAVDLSYWIVQHETAIKATHVRKPHLRLTFFRTINLFSKFGALPVFVVDGTPSPLKSKARIARFFRFSGVDISGLPVAEGVSAERNKTFLKCVQECVELLELFGMPVLKANGEAEALCAQLNAEGLVDACITADSDAFLFGAKCVIKCVKPNTKEPFECYHISDVEAGLGLKRRHLIAISLLVGNDHDLNGVQGIGLEKALRFVQSFGEDEILNQFASIPVSNSVVVVVVIYSKIMLTDNVVLSWDPTCALCRLHEISKGNSPSLQIVSKVVDEIMLCPDESPARSKTSHCSFCGHPGSKRAHFKSSCEYCGTSTSQGCTRKAEGFKCNCSSCNKLYYGLIIPSLKAFDWQDRKEKEQQKHENWHIKVCNKISTEPNFPNDDIIRMYLCNKHGNFTAGDGLCLSWRCPDTEILVDFLDFHQHWEPSYVRQRMLPMLSTIYLREMAAKPEKTMLYGQYVFDSIQRVKIRYGNQSYVIRWRKVTSTVGSIIRTNSVEESDKPQEEIVEIDEFIDHLDEDTAPQIHIDDECCFLLTDENMELIRGAFPEEVERFWHEKELKASKRRKGSGFKNEGSSEKSESPKSKRVQLRLTEFYRSAKVAAIHAKQEDLANNSENQEDGPSKGKNKVSSSNLPNFVPNMTSERVLSVEVTENNAGSFPIGVRILVVESDPTCLRIVSKMLQAFGYEVTTATRATDALRILREKEDEINLILTETHLPDMDQYEILETLGELSSLPIVVFSADNNESTMLGCLYKGAALYLMKPIIKNDVKNLWQLTYRMKIKTVVSGKGSNSFRGGSSEENASSLTVGNPSSTMGMTDQKGKRKELEEADNDDEDNNNLTVPKKQKLVWTNELHNRFLQAIRILGIDGAHPKKILQHMNVPGLKKENVSSHLQKYRLYLKREQDAMQKTMIRDWHPSSTVNLQGGFSQYTNSQFFMTASQSEYGNNFHNNLCSPMSVHTLGSVHSHTNVNSNYNGILIPNCGQVASQSKQLYPSYPNSNHTEIITTTDGNFSSFGQKGNHSVEEHLNQGTTLSNIGTHGPTFLGNSQQQVQFPLPQLQPLPEKEDESDILDIATVEELELLVMEKEFLEDPNNDLCIVTGILQECNMQTLAHETQTTDGNSFDHGNMSLLSTVHTAKSFTIWNLKNKENVKKKMRSTATPNLLQSLPPISVSPRTPSLLAHNSLTSPPKRTLEVTCASKRSPDDYHATLKALNSRDRRPRKSLGQHYMLNDEINEQLVASANVEEGDLVLEIGPGTGSLTNVLIDAGATVLAIEKDAHMAALVRERFADTNRFKVLQEDFIKCHIRSHMLSMLESMGSLSEKPRYAKVVANIPFNISTDVIKQLLPMGDIFSEIVLLLQINEVEKFKQLTDLFGTKHFWLVVISMTESFQDETALRLVESSLRTSEYRPINIFVNFYSDPEYKFKVPRSNFFPQPKVDAAVVRFKLKQAVDYPAVSSTKSFFSMVNSAFNGKRKMLRKSLQHICTPVEIEEALQNVGCLATSRPEELTLDDFVNLHNSIKPHYGNFNIRIFLVEDEFKRLWLGCGRNLQCLKSGISILNLLPHTISEIPVYDLVILLMKRGLTVTLIRIQTVYKKII</sequence>
<dbReference type="Gene3D" id="1.10.10.60">
    <property type="entry name" value="Homeodomain-like"/>
    <property type="match status" value="1"/>
</dbReference>
<keyword evidence="11" id="KW-0378">Hydrolase</keyword>
<dbReference type="CDD" id="cd09869">
    <property type="entry name" value="PIN_GEN1"/>
    <property type="match status" value="1"/>
</dbReference>
<feature type="region of interest" description="Disordered" evidence="22">
    <location>
        <begin position="589"/>
        <end position="610"/>
    </location>
</feature>
<dbReference type="PRINTS" id="PR00853">
    <property type="entry name" value="XPGRADSUPER"/>
</dbReference>
<dbReference type="GO" id="GO:0048256">
    <property type="term" value="F:flap endonuclease activity"/>
    <property type="evidence" value="ECO:0007669"/>
    <property type="project" value="UniProtKB-ARBA"/>
</dbReference>
<keyword evidence="9" id="KW-0255">Endonuclease</keyword>
<dbReference type="InterPro" id="IPR001789">
    <property type="entry name" value="Sig_transdc_resp-reg_receiver"/>
</dbReference>
<feature type="compositionally biased region" description="Polar residues" evidence="22">
    <location>
        <begin position="652"/>
        <end position="661"/>
    </location>
</feature>
<dbReference type="InterPro" id="IPR011006">
    <property type="entry name" value="CheY-like_superfamily"/>
</dbReference>
<evidence type="ECO:0000259" key="24">
    <source>
        <dbReference type="PROSITE" id="PS51294"/>
    </source>
</evidence>
<evidence type="ECO:0000256" key="9">
    <source>
        <dbReference type="ARBA" id="ARBA00022759"/>
    </source>
</evidence>
<evidence type="ECO:0000256" key="5">
    <source>
        <dbReference type="ARBA" id="ARBA00022679"/>
    </source>
</evidence>
<dbReference type="Pfam" id="PF00398">
    <property type="entry name" value="RrnaAD"/>
    <property type="match status" value="1"/>
</dbReference>
<dbReference type="SMART" id="SM00448">
    <property type="entry name" value="REC"/>
    <property type="match status" value="1"/>
</dbReference>
<dbReference type="Gene3D" id="1.10.150.20">
    <property type="entry name" value="5' to 3' exonuclease, C-terminal subdomain"/>
    <property type="match status" value="1"/>
</dbReference>
<protein>
    <recommendedName>
        <fullName evidence="21">rRNA adenine N(6)-methyltransferase</fullName>
        <ecNumber evidence="21">2.1.1.-</ecNumber>
    </recommendedName>
</protein>
<evidence type="ECO:0000256" key="13">
    <source>
        <dbReference type="ARBA" id="ARBA00022884"/>
    </source>
</evidence>
<feature type="compositionally biased region" description="Basic and acidic residues" evidence="22">
    <location>
        <begin position="599"/>
        <end position="608"/>
    </location>
</feature>
<dbReference type="CDD" id="cd17584">
    <property type="entry name" value="REC_typeB_ARR-like"/>
    <property type="match status" value="1"/>
</dbReference>
<dbReference type="SUPFAM" id="SSF52172">
    <property type="entry name" value="CheY-like"/>
    <property type="match status" value="1"/>
</dbReference>
<evidence type="ECO:0000256" key="17">
    <source>
        <dbReference type="ARBA" id="ARBA00023242"/>
    </source>
</evidence>
<evidence type="ECO:0000256" key="1">
    <source>
        <dbReference type="ARBA" id="ARBA00001946"/>
    </source>
</evidence>
<dbReference type="InterPro" id="IPR001737">
    <property type="entry name" value="KsgA/Erm"/>
</dbReference>
<evidence type="ECO:0000256" key="2">
    <source>
        <dbReference type="ARBA" id="ARBA00004123"/>
    </source>
</evidence>
<evidence type="ECO:0000256" key="4">
    <source>
        <dbReference type="ARBA" id="ARBA00022603"/>
    </source>
</evidence>
<dbReference type="SUPFAM" id="SSF88723">
    <property type="entry name" value="PIN domain-like"/>
    <property type="match status" value="1"/>
</dbReference>
<dbReference type="PROSITE" id="PS50110">
    <property type="entry name" value="RESPONSE_REGULATORY"/>
    <property type="match status" value="1"/>
</dbReference>
<evidence type="ECO:0000313" key="26">
    <source>
        <dbReference type="Proteomes" id="UP001164929"/>
    </source>
</evidence>
<comment type="caution">
    <text evidence="19">Lacks conserved residue(s) required for the propagation of feature annotation.</text>
</comment>
<proteinExistence type="inferred from homology"/>
<dbReference type="Gene3D" id="3.40.50.2300">
    <property type="match status" value="1"/>
</dbReference>
<dbReference type="GO" id="GO:0000179">
    <property type="term" value="F:rRNA (adenine-N6,N6-)-dimethyltransferase activity"/>
    <property type="evidence" value="ECO:0007669"/>
    <property type="project" value="UniProtKB-UniRule"/>
</dbReference>
<dbReference type="GO" id="GO:0009650">
    <property type="term" value="P:UV protection"/>
    <property type="evidence" value="ECO:0007669"/>
    <property type="project" value="UniProtKB-ARBA"/>
</dbReference>
<evidence type="ECO:0000256" key="7">
    <source>
        <dbReference type="ARBA" id="ARBA00022722"/>
    </source>
</evidence>
<dbReference type="SMART" id="SM00650">
    <property type="entry name" value="rADc"/>
    <property type="match status" value="1"/>
</dbReference>
<dbReference type="Proteomes" id="UP001164929">
    <property type="component" value="Chromosome 14"/>
</dbReference>
<feature type="binding site" evidence="20">
    <location>
        <position position="1325"/>
    </location>
    <ligand>
        <name>S-adenosyl-L-methionine</name>
        <dbReference type="ChEBI" id="CHEBI:59789"/>
    </ligand>
</feature>
<dbReference type="InterPro" id="IPR006085">
    <property type="entry name" value="XPG_DNA_repair_N"/>
</dbReference>
<dbReference type="InterPro" id="IPR036279">
    <property type="entry name" value="5-3_exonuclease_C_sf"/>
</dbReference>
<dbReference type="InterPro" id="IPR029063">
    <property type="entry name" value="SAM-dependent_MTases_sf"/>
</dbReference>
<evidence type="ECO:0000256" key="6">
    <source>
        <dbReference type="ARBA" id="ARBA00022691"/>
    </source>
</evidence>
<keyword evidence="6 20" id="KW-0949">S-adenosyl-L-methionine</keyword>
<comment type="similarity">
    <text evidence="18">Belongs to the XPG/RAD2 endonuclease family. GEN subfamily.</text>
</comment>
<evidence type="ECO:0000256" key="15">
    <source>
        <dbReference type="ARBA" id="ARBA00023163"/>
    </source>
</evidence>
<keyword evidence="4 20" id="KW-0489">Methyltransferase</keyword>
<dbReference type="PROSITE" id="PS51294">
    <property type="entry name" value="HTH_MYB"/>
    <property type="match status" value="1"/>
</dbReference>
<dbReference type="SUPFAM" id="SSF53335">
    <property type="entry name" value="S-adenosyl-L-methionine-dependent methyltransferases"/>
    <property type="match status" value="1"/>
</dbReference>
<keyword evidence="5 20" id="KW-0808">Transferase</keyword>